<dbReference type="PANTHER" id="PTHR43332:SF2">
    <property type="entry name" value="INNER MEMBRANE TRANSPORT PERMEASE YADH"/>
    <property type="match status" value="1"/>
</dbReference>
<dbReference type="GO" id="GO:0140359">
    <property type="term" value="F:ABC-type transporter activity"/>
    <property type="evidence" value="ECO:0007669"/>
    <property type="project" value="InterPro"/>
</dbReference>
<dbReference type="PRINTS" id="PR00164">
    <property type="entry name" value="ABC2TRNSPORT"/>
</dbReference>
<sequence length="262" mass="30195">MFFSKNQHVSEELALPSWYPIIWEEFVYWKSKFWLYLTTYMLSPMIFLLSFGFGVGQRLKMMMPGGVSYLEFLIPGVVALALFNNGVTSVIIRMFYCRLFYYSFEAYQLAPLSTFSIWFGYVLVGMLRGLISGLIVLGMIFIFIPVLSFNWGFILSMFLVSFCFGAMGVLIGLYLRSFDDHALVSEFIIVPMTFLSGTLIPVERLPFVLQPIVWLFPLTPATQLLRFSFADKGFSLEMASIVLGWTLLFFFLGWFKLTKLND</sequence>
<dbReference type="InterPro" id="IPR052522">
    <property type="entry name" value="ABC-2_transport_permease"/>
</dbReference>
<evidence type="ECO:0000256" key="1">
    <source>
        <dbReference type="ARBA" id="ARBA00004141"/>
    </source>
</evidence>
<evidence type="ECO:0000259" key="6">
    <source>
        <dbReference type="Pfam" id="PF01061"/>
    </source>
</evidence>
<evidence type="ECO:0000256" key="3">
    <source>
        <dbReference type="ARBA" id="ARBA00022989"/>
    </source>
</evidence>
<feature type="transmembrane region" description="Helical" evidence="5">
    <location>
        <begin position="67"/>
        <end position="87"/>
    </location>
</feature>
<dbReference type="RefSeq" id="WP_284680914.1">
    <property type="nucleotide sequence ID" value="NZ_CP060096.1"/>
</dbReference>
<gene>
    <name evidence="7" type="ORF">ACETAC_04820</name>
</gene>
<accession>A0A975AXH7</accession>
<feature type="transmembrane region" description="Helical" evidence="5">
    <location>
        <begin position="234"/>
        <end position="255"/>
    </location>
</feature>
<dbReference type="InterPro" id="IPR013525">
    <property type="entry name" value="ABC2_TM"/>
</dbReference>
<feature type="transmembrane region" description="Helical" evidence="5">
    <location>
        <begin position="99"/>
        <end position="123"/>
    </location>
</feature>
<dbReference type="Pfam" id="PF01061">
    <property type="entry name" value="ABC2_membrane"/>
    <property type="match status" value="1"/>
</dbReference>
<reference evidence="7" key="1">
    <citation type="submission" date="2020-08" db="EMBL/GenBank/DDBJ databases">
        <title>Genomic insights into the carbon and energy metabolism of the first obligate autotrophic acetogenic bacterium Aceticella autotrophica gen. nov., sp. nov.</title>
        <authorList>
            <person name="Toshchakov S.V."/>
            <person name="Elcheninov A.G."/>
            <person name="Kublanov I.V."/>
            <person name="Frolov E.N."/>
            <person name="Lebedinsky A.V."/>
        </authorList>
    </citation>
    <scope>NUCLEOTIDE SEQUENCE</scope>
    <source>
        <strain evidence="7">3443-3Ac</strain>
    </source>
</reference>
<evidence type="ECO:0000256" key="4">
    <source>
        <dbReference type="ARBA" id="ARBA00023136"/>
    </source>
</evidence>
<feature type="transmembrane region" description="Helical" evidence="5">
    <location>
        <begin position="182"/>
        <end position="202"/>
    </location>
</feature>
<organism evidence="7 8">
    <name type="scientific">Aceticella autotrophica</name>
    <dbReference type="NCBI Taxonomy" id="2755338"/>
    <lineage>
        <taxon>Bacteria</taxon>
        <taxon>Bacillati</taxon>
        <taxon>Bacillota</taxon>
        <taxon>Clostridia</taxon>
        <taxon>Thermoanaerobacterales</taxon>
        <taxon>Thermoanaerobacteraceae</taxon>
        <taxon>Aceticella</taxon>
    </lineage>
</organism>
<dbReference type="GO" id="GO:0043190">
    <property type="term" value="C:ATP-binding cassette (ABC) transporter complex"/>
    <property type="evidence" value="ECO:0007669"/>
    <property type="project" value="InterPro"/>
</dbReference>
<keyword evidence="4 5" id="KW-0472">Membrane</keyword>
<protein>
    <submittedName>
        <fullName evidence="7">ABC transporter permease</fullName>
    </submittedName>
</protein>
<dbReference type="KEGG" id="aaut:ACETAC_04820"/>
<comment type="subcellular location">
    <subcellularLocation>
        <location evidence="1">Membrane</location>
        <topology evidence="1">Multi-pass membrane protein</topology>
    </subcellularLocation>
</comment>
<name>A0A975AXH7_9THEO</name>
<keyword evidence="2 5" id="KW-0812">Transmembrane</keyword>
<dbReference type="PIRSF" id="PIRSF006648">
    <property type="entry name" value="DrrB"/>
    <property type="match status" value="1"/>
</dbReference>
<feature type="transmembrane region" description="Helical" evidence="5">
    <location>
        <begin position="153"/>
        <end position="175"/>
    </location>
</feature>
<dbReference type="EMBL" id="CP060096">
    <property type="protein sequence ID" value="QSZ28173.1"/>
    <property type="molecule type" value="Genomic_DNA"/>
</dbReference>
<feature type="transmembrane region" description="Helical" evidence="5">
    <location>
        <begin position="130"/>
        <end position="147"/>
    </location>
</feature>
<proteinExistence type="predicted"/>
<evidence type="ECO:0000256" key="2">
    <source>
        <dbReference type="ARBA" id="ARBA00022692"/>
    </source>
</evidence>
<keyword evidence="8" id="KW-1185">Reference proteome</keyword>
<dbReference type="PANTHER" id="PTHR43332">
    <property type="entry name" value="INNER MEMBRANE TRANSPORT PERMEASE YADH-RELATED"/>
    <property type="match status" value="1"/>
</dbReference>
<dbReference type="InterPro" id="IPR000412">
    <property type="entry name" value="ABC_2_transport"/>
</dbReference>
<dbReference type="Proteomes" id="UP000671913">
    <property type="component" value="Chromosome"/>
</dbReference>
<evidence type="ECO:0000256" key="5">
    <source>
        <dbReference type="SAM" id="Phobius"/>
    </source>
</evidence>
<dbReference type="AlphaFoldDB" id="A0A975AXH7"/>
<feature type="transmembrane region" description="Helical" evidence="5">
    <location>
        <begin position="33"/>
        <end position="55"/>
    </location>
</feature>
<keyword evidence="3 5" id="KW-1133">Transmembrane helix</keyword>
<evidence type="ECO:0000313" key="7">
    <source>
        <dbReference type="EMBL" id="QSZ28173.1"/>
    </source>
</evidence>
<feature type="domain" description="ABC-2 type transporter transmembrane" evidence="6">
    <location>
        <begin position="23"/>
        <end position="228"/>
    </location>
</feature>
<evidence type="ECO:0000313" key="8">
    <source>
        <dbReference type="Proteomes" id="UP000671913"/>
    </source>
</evidence>